<dbReference type="InterPro" id="IPR000742">
    <property type="entry name" value="EGF"/>
</dbReference>
<dbReference type="Proteomes" id="UP000079169">
    <property type="component" value="Unplaced"/>
</dbReference>
<dbReference type="RefSeq" id="XP_026687932.1">
    <property type="nucleotide sequence ID" value="XM_026832131.1"/>
</dbReference>
<dbReference type="KEGG" id="dci:103521426"/>
<dbReference type="CDD" id="cd00054">
    <property type="entry name" value="EGF_CA"/>
    <property type="match status" value="1"/>
</dbReference>
<accession>A0A3Q0JHN9</accession>
<dbReference type="GeneID" id="103521426"/>
<reference evidence="3" key="1">
    <citation type="submission" date="2025-08" db="UniProtKB">
        <authorList>
            <consortium name="RefSeq"/>
        </authorList>
    </citation>
    <scope>IDENTIFICATION</scope>
</reference>
<proteinExistence type="predicted"/>
<protein>
    <submittedName>
        <fullName evidence="3">Uncharacterized protein LOC103521426</fullName>
    </submittedName>
</protein>
<evidence type="ECO:0000259" key="1">
    <source>
        <dbReference type="PROSITE" id="PS00022"/>
    </source>
</evidence>
<name>A0A3Q0JHN9_DIACI</name>
<evidence type="ECO:0000313" key="3">
    <source>
        <dbReference type="RefSeq" id="XP_026687932.1"/>
    </source>
</evidence>
<gene>
    <name evidence="3" type="primary">LOC103521426</name>
</gene>
<feature type="domain" description="EGF-like" evidence="1">
    <location>
        <begin position="218"/>
        <end position="229"/>
    </location>
</feature>
<dbReference type="PaxDb" id="121845-A0A3Q0JHN9"/>
<sequence length="259" mass="29627">MALEYKYVCVIFVLFEFSGAQIYGIEFYAICFDNGFNRYQFDLYASSSSYLSRLPGQNPDLRTSLTSLWLTNRPEICLTIVYAMTSRSKDYEYVCYQDEMPNDSAPVKIQIETDTGRLHSVLNYCLENNGDIVRMVVNHNNTGIDDEIIRFLIQIEDKVHIRYIYNSICGNRLYPVKQDACDRLDKVTFDVAYKHNYYERASSVEYCGNGGKLVDGSCVCPPGFMGKHCEVACGENKFGRDCTGNERCASSVHCWRGKL</sequence>
<dbReference type="STRING" id="121845.A0A3Q0JHN9"/>
<organism evidence="2 3">
    <name type="scientific">Diaphorina citri</name>
    <name type="common">Asian citrus psyllid</name>
    <dbReference type="NCBI Taxonomy" id="121845"/>
    <lineage>
        <taxon>Eukaryota</taxon>
        <taxon>Metazoa</taxon>
        <taxon>Ecdysozoa</taxon>
        <taxon>Arthropoda</taxon>
        <taxon>Hexapoda</taxon>
        <taxon>Insecta</taxon>
        <taxon>Pterygota</taxon>
        <taxon>Neoptera</taxon>
        <taxon>Paraneoptera</taxon>
        <taxon>Hemiptera</taxon>
        <taxon>Sternorrhyncha</taxon>
        <taxon>Psylloidea</taxon>
        <taxon>Psyllidae</taxon>
        <taxon>Diaphorininae</taxon>
        <taxon>Diaphorina</taxon>
    </lineage>
</organism>
<dbReference type="PROSITE" id="PS00022">
    <property type="entry name" value="EGF_1"/>
    <property type="match status" value="1"/>
</dbReference>
<dbReference type="Gene3D" id="2.170.300.10">
    <property type="entry name" value="Tie2 ligand-binding domain superfamily"/>
    <property type="match status" value="1"/>
</dbReference>
<dbReference type="AlphaFoldDB" id="A0A3Q0JHN9"/>
<evidence type="ECO:0000313" key="2">
    <source>
        <dbReference type="Proteomes" id="UP000079169"/>
    </source>
</evidence>
<keyword evidence="2" id="KW-1185">Reference proteome</keyword>